<name>A0AA38F379_TAXCH</name>
<proteinExistence type="predicted"/>
<feature type="non-terminal residue" evidence="2">
    <location>
        <position position="99"/>
    </location>
</feature>
<sequence>NPGHQQASCPHNKNQKSTKHNGSTSSSGWGTLNPELVSASKFKDDPRNPPTEGNLDTEKTDNEMEIQENGQIAGGTKRGHLSENSESYQDSVSENLIAS</sequence>
<evidence type="ECO:0000313" key="2">
    <source>
        <dbReference type="EMBL" id="KAH9288038.1"/>
    </source>
</evidence>
<keyword evidence="3" id="KW-1185">Reference proteome</keyword>
<organism evidence="2 3">
    <name type="scientific">Taxus chinensis</name>
    <name type="common">Chinese yew</name>
    <name type="synonym">Taxus wallichiana var. chinensis</name>
    <dbReference type="NCBI Taxonomy" id="29808"/>
    <lineage>
        <taxon>Eukaryota</taxon>
        <taxon>Viridiplantae</taxon>
        <taxon>Streptophyta</taxon>
        <taxon>Embryophyta</taxon>
        <taxon>Tracheophyta</taxon>
        <taxon>Spermatophyta</taxon>
        <taxon>Pinopsida</taxon>
        <taxon>Pinidae</taxon>
        <taxon>Conifers II</taxon>
        <taxon>Cupressales</taxon>
        <taxon>Taxaceae</taxon>
        <taxon>Taxus</taxon>
    </lineage>
</organism>
<dbReference type="AlphaFoldDB" id="A0AA38F379"/>
<evidence type="ECO:0000256" key="1">
    <source>
        <dbReference type="SAM" id="MobiDB-lite"/>
    </source>
</evidence>
<dbReference type="EMBL" id="JAHRHJ020003813">
    <property type="protein sequence ID" value="KAH9288038.1"/>
    <property type="molecule type" value="Genomic_DNA"/>
</dbReference>
<feature type="compositionally biased region" description="Polar residues" evidence="1">
    <location>
        <begin position="1"/>
        <end position="12"/>
    </location>
</feature>
<reference evidence="2 3" key="1">
    <citation type="journal article" date="2021" name="Nat. Plants">
        <title>The Taxus genome provides insights into paclitaxel biosynthesis.</title>
        <authorList>
            <person name="Xiong X."/>
            <person name="Gou J."/>
            <person name="Liao Q."/>
            <person name="Li Y."/>
            <person name="Zhou Q."/>
            <person name="Bi G."/>
            <person name="Li C."/>
            <person name="Du R."/>
            <person name="Wang X."/>
            <person name="Sun T."/>
            <person name="Guo L."/>
            <person name="Liang H."/>
            <person name="Lu P."/>
            <person name="Wu Y."/>
            <person name="Zhang Z."/>
            <person name="Ro D.K."/>
            <person name="Shang Y."/>
            <person name="Huang S."/>
            <person name="Yan J."/>
        </authorList>
    </citation>
    <scope>NUCLEOTIDE SEQUENCE [LARGE SCALE GENOMIC DNA]</scope>
    <source>
        <strain evidence="2">Ta-2019</strain>
    </source>
</reference>
<feature type="non-terminal residue" evidence="2">
    <location>
        <position position="1"/>
    </location>
</feature>
<feature type="region of interest" description="Disordered" evidence="1">
    <location>
        <begin position="1"/>
        <end position="99"/>
    </location>
</feature>
<evidence type="ECO:0000313" key="3">
    <source>
        <dbReference type="Proteomes" id="UP000824469"/>
    </source>
</evidence>
<feature type="compositionally biased region" description="Polar residues" evidence="1">
    <location>
        <begin position="20"/>
        <end position="30"/>
    </location>
</feature>
<dbReference type="Proteomes" id="UP000824469">
    <property type="component" value="Unassembled WGS sequence"/>
</dbReference>
<protein>
    <submittedName>
        <fullName evidence="2">Uncharacterized protein</fullName>
    </submittedName>
</protein>
<comment type="caution">
    <text evidence="2">The sequence shown here is derived from an EMBL/GenBank/DDBJ whole genome shotgun (WGS) entry which is preliminary data.</text>
</comment>
<gene>
    <name evidence="2" type="ORF">KI387_032155</name>
</gene>
<accession>A0AA38F379</accession>
<feature type="compositionally biased region" description="Polar residues" evidence="1">
    <location>
        <begin position="82"/>
        <end position="99"/>
    </location>
</feature>